<gene>
    <name evidence="2" type="ORF">EV420DRAFT_171582</name>
</gene>
<feature type="compositionally biased region" description="Basic and acidic residues" evidence="1">
    <location>
        <begin position="178"/>
        <end position="210"/>
    </location>
</feature>
<dbReference type="Proteomes" id="UP001175211">
    <property type="component" value="Unassembled WGS sequence"/>
</dbReference>
<dbReference type="GeneID" id="85363236"/>
<proteinExistence type="predicted"/>
<name>A0AA39N8J4_ARMTA</name>
<organism evidence="2 3">
    <name type="scientific">Armillaria tabescens</name>
    <name type="common">Ringless honey mushroom</name>
    <name type="synonym">Agaricus tabescens</name>
    <dbReference type="NCBI Taxonomy" id="1929756"/>
    <lineage>
        <taxon>Eukaryota</taxon>
        <taxon>Fungi</taxon>
        <taxon>Dikarya</taxon>
        <taxon>Basidiomycota</taxon>
        <taxon>Agaricomycotina</taxon>
        <taxon>Agaricomycetes</taxon>
        <taxon>Agaricomycetidae</taxon>
        <taxon>Agaricales</taxon>
        <taxon>Marasmiineae</taxon>
        <taxon>Physalacriaceae</taxon>
        <taxon>Desarmillaria</taxon>
    </lineage>
</organism>
<evidence type="ECO:0000256" key="1">
    <source>
        <dbReference type="SAM" id="MobiDB-lite"/>
    </source>
</evidence>
<dbReference type="EMBL" id="JAUEPS010000011">
    <property type="protein sequence ID" value="KAK0461003.1"/>
    <property type="molecule type" value="Genomic_DNA"/>
</dbReference>
<evidence type="ECO:0000313" key="3">
    <source>
        <dbReference type="Proteomes" id="UP001175211"/>
    </source>
</evidence>
<reference evidence="2" key="1">
    <citation type="submission" date="2023-06" db="EMBL/GenBank/DDBJ databases">
        <authorList>
            <consortium name="Lawrence Berkeley National Laboratory"/>
            <person name="Ahrendt S."/>
            <person name="Sahu N."/>
            <person name="Indic B."/>
            <person name="Wong-Bajracharya J."/>
            <person name="Merenyi Z."/>
            <person name="Ke H.-M."/>
            <person name="Monk M."/>
            <person name="Kocsube S."/>
            <person name="Drula E."/>
            <person name="Lipzen A."/>
            <person name="Balint B."/>
            <person name="Henrissat B."/>
            <person name="Andreopoulos B."/>
            <person name="Martin F.M."/>
            <person name="Harder C.B."/>
            <person name="Rigling D."/>
            <person name="Ford K.L."/>
            <person name="Foster G.D."/>
            <person name="Pangilinan J."/>
            <person name="Papanicolaou A."/>
            <person name="Barry K."/>
            <person name="LaButti K."/>
            <person name="Viragh M."/>
            <person name="Koriabine M."/>
            <person name="Yan M."/>
            <person name="Riley R."/>
            <person name="Champramary S."/>
            <person name="Plett K.L."/>
            <person name="Tsai I.J."/>
            <person name="Slot J."/>
            <person name="Sipos G."/>
            <person name="Plett J."/>
            <person name="Nagy L.G."/>
            <person name="Grigoriev I.V."/>
        </authorList>
    </citation>
    <scope>NUCLEOTIDE SEQUENCE</scope>
    <source>
        <strain evidence="2">CCBAS 213</strain>
    </source>
</reference>
<protein>
    <submittedName>
        <fullName evidence="2">Uncharacterized protein</fullName>
    </submittedName>
</protein>
<dbReference type="AlphaFoldDB" id="A0AA39N8J4"/>
<comment type="caution">
    <text evidence="2">The sequence shown here is derived from an EMBL/GenBank/DDBJ whole genome shotgun (WGS) entry which is preliminary data.</text>
</comment>
<dbReference type="RefSeq" id="XP_060332900.1">
    <property type="nucleotide sequence ID" value="XM_060479688.1"/>
</dbReference>
<evidence type="ECO:0000313" key="2">
    <source>
        <dbReference type="EMBL" id="KAK0461003.1"/>
    </source>
</evidence>
<feature type="region of interest" description="Disordered" evidence="1">
    <location>
        <begin position="151"/>
        <end position="231"/>
    </location>
</feature>
<accession>A0AA39N8J4</accession>
<keyword evidence="3" id="KW-1185">Reference proteome</keyword>
<sequence>MSLFTNFSCLDELIQVVYQDVNRFVVLSNVSSSEWSIHLGLTDEGRWWYGRWQEADVTKLVGTNPSDFLLETFAEKLADSILKGDLHITNFDGGKDISFTLGPATKKPMNISLEEMVPEESAIYACRVLLDVALQAQKRKCHLHPDGLDFIAVQPPEPSGSTTRTPPKSKPVPSPASPKEKEVREPKAKAGSSNDKKRKEAELVKPESKKAFSPRPMKLPGGSLANPTRKARYYVPYGFVSDNEDWDSD</sequence>